<dbReference type="EMBL" id="JAACXV010000018">
    <property type="protein sequence ID" value="KAF7286931.1"/>
    <property type="molecule type" value="Genomic_DNA"/>
</dbReference>
<dbReference type="OrthoDB" id="10055806at2759"/>
<proteinExistence type="predicted"/>
<dbReference type="AlphaFoldDB" id="A0A834MKW9"/>
<reference evidence="1" key="1">
    <citation type="submission" date="2020-08" db="EMBL/GenBank/DDBJ databases">
        <title>Genome sequencing and assembly of the red palm weevil Rhynchophorus ferrugineus.</title>
        <authorList>
            <person name="Dias G.B."/>
            <person name="Bergman C.M."/>
            <person name="Manee M."/>
        </authorList>
    </citation>
    <scope>NUCLEOTIDE SEQUENCE</scope>
    <source>
        <strain evidence="1">AA-2017</strain>
        <tissue evidence="1">Whole larva</tissue>
    </source>
</reference>
<dbReference type="Gene3D" id="2.60.40.10">
    <property type="entry name" value="Immunoglobulins"/>
    <property type="match status" value="1"/>
</dbReference>
<evidence type="ECO:0000313" key="2">
    <source>
        <dbReference type="Proteomes" id="UP000625711"/>
    </source>
</evidence>
<gene>
    <name evidence="1" type="ORF">GWI33_003197</name>
</gene>
<keyword evidence="2" id="KW-1185">Reference proteome</keyword>
<evidence type="ECO:0000313" key="1">
    <source>
        <dbReference type="EMBL" id="KAF7286931.1"/>
    </source>
</evidence>
<protein>
    <submittedName>
        <fullName evidence="1">Uncharacterized protein</fullName>
    </submittedName>
</protein>
<dbReference type="Proteomes" id="UP000625711">
    <property type="component" value="Unassembled WGS sequence"/>
</dbReference>
<organism evidence="1 2">
    <name type="scientific">Rhynchophorus ferrugineus</name>
    <name type="common">Red palm weevil</name>
    <name type="synonym">Curculio ferrugineus</name>
    <dbReference type="NCBI Taxonomy" id="354439"/>
    <lineage>
        <taxon>Eukaryota</taxon>
        <taxon>Metazoa</taxon>
        <taxon>Ecdysozoa</taxon>
        <taxon>Arthropoda</taxon>
        <taxon>Hexapoda</taxon>
        <taxon>Insecta</taxon>
        <taxon>Pterygota</taxon>
        <taxon>Neoptera</taxon>
        <taxon>Endopterygota</taxon>
        <taxon>Coleoptera</taxon>
        <taxon>Polyphaga</taxon>
        <taxon>Cucujiformia</taxon>
        <taxon>Curculionidae</taxon>
        <taxon>Dryophthorinae</taxon>
        <taxon>Rhynchophorus</taxon>
    </lineage>
</organism>
<sequence>MQEFPIPEYRIQLKNRYQTATMLLDHVDCHGGVAQEIQAVEGKSISLPCDVKPPGHDKVYMVFWFQHGSGYPIYRLQGSVPVSSRRGFFVSQAHGCALTGRTMPENTKTSPGPTLCTPKQPLGSVGERQCKYLFIWGNETFLEECFIARQQAEVKNATCQERHVGGNGGERSENKGRSRIARTVLLLVEYGTKRLCYTITVLHGHNVWGKVKYDYTRTPVNVKLITVEFTRQLFEAVRALPTLRPSSPFYVYCPGAPSAGSGALRAALTRFPMAPLL</sequence>
<comment type="caution">
    <text evidence="1">The sequence shown here is derived from an EMBL/GenBank/DDBJ whole genome shotgun (WGS) entry which is preliminary data.</text>
</comment>
<name>A0A834MKW9_RHYFE</name>
<accession>A0A834MKW9</accession>
<dbReference type="InterPro" id="IPR013783">
    <property type="entry name" value="Ig-like_fold"/>
</dbReference>